<dbReference type="RefSeq" id="XP_018438672.2">
    <property type="nucleotide sequence ID" value="XM_018583170.2"/>
</dbReference>
<dbReference type="GeneID" id="108811117"/>
<dbReference type="KEGG" id="rsz:108811117"/>
<dbReference type="Pfam" id="PF00201">
    <property type="entry name" value="UDPGT"/>
    <property type="match status" value="1"/>
</dbReference>
<keyword evidence="2 4" id="KW-0328">Glycosyltransferase</keyword>
<dbReference type="EC" id="2.4.1.-" evidence="5"/>
<evidence type="ECO:0000256" key="3">
    <source>
        <dbReference type="ARBA" id="ARBA00022679"/>
    </source>
</evidence>
<name>A0A6J0JSK5_RAPSA</name>
<reference evidence="6" key="1">
    <citation type="journal article" date="2019" name="Database">
        <title>The radish genome database (RadishGD): an integrated information resource for radish genomics.</title>
        <authorList>
            <person name="Yu H.J."/>
            <person name="Baek S."/>
            <person name="Lee Y.J."/>
            <person name="Cho A."/>
            <person name="Mun J.H."/>
        </authorList>
    </citation>
    <scope>NUCLEOTIDE SEQUENCE [LARGE SCALE GENOMIC DNA]</scope>
    <source>
        <strain evidence="6">cv. WK10039</strain>
    </source>
</reference>
<protein>
    <recommendedName>
        <fullName evidence="5">Glycosyltransferase</fullName>
        <ecNumber evidence="5">2.4.1.-</ecNumber>
    </recommendedName>
</protein>
<evidence type="ECO:0000313" key="6">
    <source>
        <dbReference type="Proteomes" id="UP000504610"/>
    </source>
</evidence>
<dbReference type="InterPro" id="IPR050481">
    <property type="entry name" value="UDP-glycosyltransf_plant"/>
</dbReference>
<evidence type="ECO:0000256" key="5">
    <source>
        <dbReference type="RuleBase" id="RU362057"/>
    </source>
</evidence>
<dbReference type="Gene3D" id="3.40.50.2000">
    <property type="entry name" value="Glycogen Phosphorylase B"/>
    <property type="match status" value="2"/>
</dbReference>
<dbReference type="Proteomes" id="UP000504610">
    <property type="component" value="Chromosome 6"/>
</dbReference>
<proteinExistence type="inferred from homology"/>
<dbReference type="OrthoDB" id="5835829at2759"/>
<dbReference type="SUPFAM" id="SSF53756">
    <property type="entry name" value="UDP-Glycosyltransferase/glycogen phosphorylase"/>
    <property type="match status" value="1"/>
</dbReference>
<dbReference type="AlphaFoldDB" id="A0A6J0JSK5"/>
<dbReference type="InterPro" id="IPR002213">
    <property type="entry name" value="UDP_glucos_trans"/>
</dbReference>
<dbReference type="PANTHER" id="PTHR48048">
    <property type="entry name" value="GLYCOSYLTRANSFERASE"/>
    <property type="match status" value="1"/>
</dbReference>
<organism evidence="6 7">
    <name type="scientific">Raphanus sativus</name>
    <name type="common">Radish</name>
    <name type="synonym">Raphanus raphanistrum var. sativus</name>
    <dbReference type="NCBI Taxonomy" id="3726"/>
    <lineage>
        <taxon>Eukaryota</taxon>
        <taxon>Viridiplantae</taxon>
        <taxon>Streptophyta</taxon>
        <taxon>Embryophyta</taxon>
        <taxon>Tracheophyta</taxon>
        <taxon>Spermatophyta</taxon>
        <taxon>Magnoliopsida</taxon>
        <taxon>eudicotyledons</taxon>
        <taxon>Gunneridae</taxon>
        <taxon>Pentapetalae</taxon>
        <taxon>rosids</taxon>
        <taxon>malvids</taxon>
        <taxon>Brassicales</taxon>
        <taxon>Brassicaceae</taxon>
        <taxon>Brassiceae</taxon>
        <taxon>Raphanus</taxon>
    </lineage>
</organism>
<evidence type="ECO:0000256" key="4">
    <source>
        <dbReference type="RuleBase" id="RU003718"/>
    </source>
</evidence>
<evidence type="ECO:0000313" key="7">
    <source>
        <dbReference type="RefSeq" id="XP_018438672.2"/>
    </source>
</evidence>
<accession>A0A6J0JSK5</accession>
<dbReference type="InterPro" id="IPR035595">
    <property type="entry name" value="UDP_glycos_trans_CS"/>
</dbReference>
<evidence type="ECO:0000256" key="2">
    <source>
        <dbReference type="ARBA" id="ARBA00022676"/>
    </source>
</evidence>
<comment type="similarity">
    <text evidence="1 4">Belongs to the UDP-glycosyltransferase family.</text>
</comment>
<dbReference type="PANTHER" id="PTHR48048:SF45">
    <property type="entry name" value="GLYCOSYLTRANSFERASE"/>
    <property type="match status" value="1"/>
</dbReference>
<dbReference type="GO" id="GO:0035251">
    <property type="term" value="F:UDP-glucosyltransferase activity"/>
    <property type="evidence" value="ECO:0007669"/>
    <property type="project" value="InterPro"/>
</dbReference>
<dbReference type="PROSITE" id="PS00375">
    <property type="entry name" value="UDPGT"/>
    <property type="match status" value="1"/>
</dbReference>
<sequence>MKFELVFIPYPSISHLRSTVEMAKLLVEQENHLTISVLILPFLSGSAAAASPYVEALSAASNDRLRYEVISSEEDQPTSEPEPTTLDIHIENHIPTVRRAVSMLFDHYSTLPNSPKIAGFVLDMFCTSLIDVANEFQLPSYLFYTSNAGVLALGFHVQQLYDGDNYHVKESDFEDSEAELVVPGLTRPYPVKCLPHALASELWLPIFLNHSRRFKEMKGILVNTFAELEPHVLEYLWSVGNTNTITNTIIPQTYSVGPFLHLDHQVDETQVEIIQWLDERPARSVVFLCFGSMGGFSEEQVKEIATALERSGHGFLWSLRRSSPNIINEHPEEFKNLEDVLPKGFLERTQERGRVIGWAPQVAILANPAIGGFVTHCGWNSLLESLWFGVPTAAWPLYAEQKFNAFEMVEELGVAVEIKRYWRGDHLGGVAAVDLVTAEEIERAVRCLMEQDSDVRERVKEMSEKCHAALMDGGSSRIALQNFIQDVAKNVALSFS</sequence>
<dbReference type="FunFam" id="3.40.50.2000:FF:000056">
    <property type="entry name" value="Glycosyltransferase"/>
    <property type="match status" value="1"/>
</dbReference>
<dbReference type="CDD" id="cd03784">
    <property type="entry name" value="GT1_Gtf-like"/>
    <property type="match status" value="1"/>
</dbReference>
<evidence type="ECO:0000256" key="1">
    <source>
        <dbReference type="ARBA" id="ARBA00009995"/>
    </source>
</evidence>
<keyword evidence="3 4" id="KW-0808">Transferase</keyword>
<reference evidence="7" key="2">
    <citation type="submission" date="2025-08" db="UniProtKB">
        <authorList>
            <consortium name="RefSeq"/>
        </authorList>
    </citation>
    <scope>IDENTIFICATION</scope>
    <source>
        <tissue evidence="7">Leaf</tissue>
    </source>
</reference>
<keyword evidence="6" id="KW-1185">Reference proteome</keyword>
<gene>
    <name evidence="7" type="primary">LOC108811117</name>
</gene>